<comment type="caution">
    <text evidence="8">The sequence shown here is derived from an EMBL/GenBank/DDBJ whole genome shotgun (WGS) entry which is preliminary data.</text>
</comment>
<evidence type="ECO:0000256" key="6">
    <source>
        <dbReference type="SAM" id="SignalP"/>
    </source>
</evidence>
<dbReference type="PANTHER" id="PTHR12911:SF8">
    <property type="entry name" value="KLAROID PROTEIN-RELATED"/>
    <property type="match status" value="1"/>
</dbReference>
<dbReference type="Gene3D" id="2.60.120.260">
    <property type="entry name" value="Galactose-binding domain-like"/>
    <property type="match status" value="1"/>
</dbReference>
<keyword evidence="4" id="KW-0472">Membrane</keyword>
<evidence type="ECO:0000313" key="8">
    <source>
        <dbReference type="EMBL" id="KAA8627946.1"/>
    </source>
</evidence>
<evidence type="ECO:0000256" key="4">
    <source>
        <dbReference type="ARBA" id="ARBA00023136"/>
    </source>
</evidence>
<proteinExistence type="predicted"/>
<feature type="compositionally biased region" description="Basic and acidic residues" evidence="5">
    <location>
        <begin position="301"/>
        <end position="319"/>
    </location>
</feature>
<feature type="compositionally biased region" description="Basic and acidic residues" evidence="5">
    <location>
        <begin position="180"/>
        <end position="194"/>
    </location>
</feature>
<organism evidence="8 9">
    <name type="scientific">Sordaria macrospora</name>
    <dbReference type="NCBI Taxonomy" id="5147"/>
    <lineage>
        <taxon>Eukaryota</taxon>
        <taxon>Fungi</taxon>
        <taxon>Dikarya</taxon>
        <taxon>Ascomycota</taxon>
        <taxon>Pezizomycotina</taxon>
        <taxon>Sordariomycetes</taxon>
        <taxon>Sordariomycetidae</taxon>
        <taxon>Sordariales</taxon>
        <taxon>Sordariaceae</taxon>
        <taxon>Sordaria</taxon>
    </lineage>
</organism>
<feature type="chain" id="PRO_5035815641" description="SUN domain-containing protein" evidence="6">
    <location>
        <begin position="34"/>
        <end position="1070"/>
    </location>
</feature>
<evidence type="ECO:0000256" key="3">
    <source>
        <dbReference type="ARBA" id="ARBA00022989"/>
    </source>
</evidence>
<comment type="subcellular location">
    <subcellularLocation>
        <location evidence="1">Membrane</location>
    </subcellularLocation>
</comment>
<accession>A0A8S8ZGP4</accession>
<feature type="signal peptide" evidence="6">
    <location>
        <begin position="1"/>
        <end position="33"/>
    </location>
</feature>
<reference evidence="8 9" key="1">
    <citation type="submission" date="2017-07" db="EMBL/GenBank/DDBJ databases">
        <title>Genome sequence of the Sordaria macrospora wild type strain R19027.</title>
        <authorList>
            <person name="Nowrousian M."/>
            <person name="Teichert I."/>
            <person name="Kueck U."/>
        </authorList>
    </citation>
    <scope>NUCLEOTIDE SEQUENCE [LARGE SCALE GENOMIC DNA]</scope>
    <source>
        <strain evidence="8 9">R19027</strain>
        <tissue evidence="8">Mycelium</tissue>
    </source>
</reference>
<dbReference type="Proteomes" id="UP000433876">
    <property type="component" value="Unassembled WGS sequence"/>
</dbReference>
<name>A0A8S8ZGP4_SORMA</name>
<sequence>MFQAWLLLSPAFNLQYCCTPLFLLASCLPAAQLSRLSTVHSCIICVRGKRIASLVLILDSEMPSNTMDSSYSNYWSVVDHVFHDVNSRLKKSTATMPPKRITRRSVLSPSPSLSDLGTTPKLGKRGNKVAVEQVRNQTPTRFSLSYGSSLVAQPDRNKTAAGTDLETAFAEIHETVRTDNIRAEARRRELDARRGSTTPGPRRPDPIEEETEEEEEEQEPEEKEEPDNQGDYYDDYDEEEEERLEMQRAEERAQKAREKAERDAAERERKQVEKETKDKEEREEAERATKEKAVKAAKAKAAREAKERAEQEAKKRARDEEDEERAELERAEREDKKRRERTEEAQRQADQKHAAEIARKKEEQRQAREAMRPPLLPSKQLLSTPPKSRTRELVPPDTGNSYVEESDVYTDSEKRREELEEERRLAQQQMRLARLAAQYTPEPPEPPRIARRPASTLSPRSLQFAQDLVDQQQEFLHTETEPMSDKHYPSFSKSPKPATRPNRTSRPLSEQSNTTNGETPPPPYTTAPTSMQRLLSAVRRSIWVMWKLFTYLLPVLLLTLIVLSASSYGSSDSDSGIRWYGWKHWRSNVGQFIPNHPQLTDDQFNDLKDYILEQSSSTESAVKNIQTLLPRMVHVKRGPNGDLIIQDDFWHALLDKMLKDSSVLTLDGAGDISEEHWDALRPRLVKAGLFEKGPSDEHIIQLAEGTVSKSWERWVSKNGEKVAQVVKEHLPGDKDKSDGVTRDAVISRDEFARLLTKRIAEHKEDIDDRLAAVKKGLETLIDTTVKAAISNSEGGLSKSDITNLVKNIVQKEIPRAHLEAAAKDGIMRNYHDYIETQVNHFGLGNEAGIVLSESSPVYTHESQTLPGNKHLSKLFGKAKPISGKDQFGLEAEYMMALSAWNDVGQCWCAGITASRGAELAVEMANLVIPQAIVVEHVHPNATNYPGAMPKDIEIWGYYPEADDNKRLLAWMDELYPGEREADLKRIDEDKKSLSLINKKYVKIGELEYDYAKTSGSHGMFVYKLSEELLDLDAATYKVLVRAKTNHGAQDHTCFYRLQLFGEEVEFEYEK</sequence>
<keyword evidence="6" id="KW-0732">Signal</keyword>
<feature type="compositionally biased region" description="Acidic residues" evidence="5">
    <location>
        <begin position="207"/>
        <end position="243"/>
    </location>
</feature>
<feature type="compositionally biased region" description="Basic and acidic residues" evidence="5">
    <location>
        <begin position="479"/>
        <end position="488"/>
    </location>
</feature>
<evidence type="ECO:0000259" key="7">
    <source>
        <dbReference type="PROSITE" id="PS51469"/>
    </source>
</evidence>
<dbReference type="PROSITE" id="PS51469">
    <property type="entry name" value="SUN"/>
    <property type="match status" value="1"/>
</dbReference>
<dbReference type="InterPro" id="IPR045119">
    <property type="entry name" value="SUN1-5"/>
</dbReference>
<dbReference type="InterPro" id="IPR012919">
    <property type="entry name" value="SUN_dom"/>
</dbReference>
<dbReference type="VEuPathDB" id="FungiDB:SMAC_01167"/>
<feature type="compositionally biased region" description="Basic and acidic residues" evidence="5">
    <location>
        <begin position="327"/>
        <end position="371"/>
    </location>
</feature>
<feature type="compositionally biased region" description="Low complexity" evidence="5">
    <location>
        <begin position="104"/>
        <end position="114"/>
    </location>
</feature>
<evidence type="ECO:0000256" key="5">
    <source>
        <dbReference type="SAM" id="MobiDB-lite"/>
    </source>
</evidence>
<feature type="compositionally biased region" description="Basic and acidic residues" evidence="5">
    <location>
        <begin position="411"/>
        <end position="425"/>
    </location>
</feature>
<keyword evidence="3" id="KW-1133">Transmembrane helix</keyword>
<feature type="compositionally biased region" description="Polar residues" evidence="5">
    <location>
        <begin position="501"/>
        <end position="518"/>
    </location>
</feature>
<dbReference type="GO" id="GO:0034993">
    <property type="term" value="C:meiotic nuclear membrane microtubule tethering complex"/>
    <property type="evidence" value="ECO:0007669"/>
    <property type="project" value="TreeGrafter"/>
</dbReference>
<feature type="compositionally biased region" description="Low complexity" evidence="5">
    <location>
        <begin position="426"/>
        <end position="438"/>
    </location>
</feature>
<evidence type="ECO:0000256" key="1">
    <source>
        <dbReference type="ARBA" id="ARBA00004370"/>
    </source>
</evidence>
<protein>
    <recommendedName>
        <fullName evidence="7">SUN domain-containing protein</fullName>
    </recommendedName>
</protein>
<evidence type="ECO:0000256" key="2">
    <source>
        <dbReference type="ARBA" id="ARBA00022692"/>
    </source>
</evidence>
<dbReference type="GO" id="GO:0043495">
    <property type="term" value="F:protein-membrane adaptor activity"/>
    <property type="evidence" value="ECO:0007669"/>
    <property type="project" value="TreeGrafter"/>
</dbReference>
<gene>
    <name evidence="8" type="ORF">SMACR_01167</name>
</gene>
<feature type="region of interest" description="Disordered" evidence="5">
    <location>
        <begin position="479"/>
        <end position="528"/>
    </location>
</feature>
<feature type="compositionally biased region" description="Basic and acidic residues" evidence="5">
    <location>
        <begin position="244"/>
        <end position="294"/>
    </location>
</feature>
<keyword evidence="2" id="KW-0812">Transmembrane</keyword>
<dbReference type="EMBL" id="NMPR01000220">
    <property type="protein sequence ID" value="KAA8627946.1"/>
    <property type="molecule type" value="Genomic_DNA"/>
</dbReference>
<feature type="domain" description="SUN" evidence="7">
    <location>
        <begin position="846"/>
        <end position="1064"/>
    </location>
</feature>
<dbReference type="AlphaFoldDB" id="A0A8S8ZGP4"/>
<feature type="region of interest" description="Disordered" evidence="5">
    <location>
        <begin position="180"/>
        <end position="455"/>
    </location>
</feature>
<feature type="region of interest" description="Disordered" evidence="5">
    <location>
        <begin position="103"/>
        <end position="125"/>
    </location>
</feature>
<evidence type="ECO:0000313" key="9">
    <source>
        <dbReference type="Proteomes" id="UP000433876"/>
    </source>
</evidence>
<dbReference type="PANTHER" id="PTHR12911">
    <property type="entry name" value="SAD1/UNC-84-LIKE PROTEIN-RELATED"/>
    <property type="match status" value="1"/>
</dbReference>